<evidence type="ECO:0000313" key="2">
    <source>
        <dbReference type="EMBL" id="MDN3707192.1"/>
    </source>
</evidence>
<sequence>MKHSITATVNKGIISLIKRALFCGVTLFLSLSIYAQDIEQEKIDHFIDYIEQNNRAVGSISIFKGNTEIYYRDFGQQNIQDLQFDKHTTYQIASISKMVTATLVFKLIEEKKLNLQDKLAAFFPDMPDAKKITIEQLLNHTSGLGDVNFHNGVYGWLKEREVTDKEMLAEIKKTGVLFSPGTSMSYSNSAYFLLGKIIEQKYQMAYKDILQNYIATPLNLHDFRLVNSSQNYFDSYRYTDNSWQPEQDYISKYIIGYTGISSTTTEMNKLNYALFHGKIISKESVELMKPAADSYFGRGMMKVPFYEVIMYGHGGDTTGSHTLLTYNEKNDLSIAMAINGNRSVKSDFYVGIFNAIYNGNMPYPIFISDEILNQYSGIYESTDYPFKIKIYNEGGSLYGLGMEEEQIPFLLKPTSDTEFNFENHLQIKFNPADGTMLFKEGNENYEFIKEKTSV</sequence>
<name>A0ABT8CRQ1_9FLAO</name>
<evidence type="ECO:0000259" key="1">
    <source>
        <dbReference type="Pfam" id="PF00144"/>
    </source>
</evidence>
<dbReference type="RefSeq" id="WP_290363219.1">
    <property type="nucleotide sequence ID" value="NZ_JAUFQU010000001.1"/>
</dbReference>
<accession>A0ABT8CRQ1</accession>
<protein>
    <submittedName>
        <fullName evidence="2">Serine hydrolase domain-containing protein</fullName>
        <ecNumber evidence="2">3.1.1.103</ecNumber>
    </submittedName>
</protein>
<dbReference type="Gene3D" id="3.40.710.10">
    <property type="entry name" value="DD-peptidase/beta-lactamase superfamily"/>
    <property type="match status" value="1"/>
</dbReference>
<gene>
    <name evidence="2" type="ORF">QW060_08600</name>
</gene>
<dbReference type="Proteomes" id="UP001242368">
    <property type="component" value="Unassembled WGS sequence"/>
</dbReference>
<dbReference type="InterPro" id="IPR001466">
    <property type="entry name" value="Beta-lactam-related"/>
</dbReference>
<dbReference type="EC" id="3.1.1.103" evidence="2"/>
<dbReference type="Pfam" id="PF00144">
    <property type="entry name" value="Beta-lactamase"/>
    <property type="match status" value="1"/>
</dbReference>
<dbReference type="EMBL" id="JAUFQU010000001">
    <property type="protein sequence ID" value="MDN3707192.1"/>
    <property type="molecule type" value="Genomic_DNA"/>
</dbReference>
<dbReference type="InterPro" id="IPR050491">
    <property type="entry name" value="AmpC-like"/>
</dbReference>
<feature type="domain" description="Beta-lactamase-related" evidence="1">
    <location>
        <begin position="48"/>
        <end position="348"/>
    </location>
</feature>
<dbReference type="GO" id="GO:0016787">
    <property type="term" value="F:hydrolase activity"/>
    <property type="evidence" value="ECO:0007669"/>
    <property type="project" value="UniProtKB-KW"/>
</dbReference>
<dbReference type="PANTHER" id="PTHR46825">
    <property type="entry name" value="D-ALANYL-D-ALANINE-CARBOXYPEPTIDASE/ENDOPEPTIDASE AMPH"/>
    <property type="match status" value="1"/>
</dbReference>
<keyword evidence="2" id="KW-0378">Hydrolase</keyword>
<dbReference type="InterPro" id="IPR012338">
    <property type="entry name" value="Beta-lactam/transpept-like"/>
</dbReference>
<keyword evidence="3" id="KW-1185">Reference proteome</keyword>
<proteinExistence type="predicted"/>
<comment type="caution">
    <text evidence="2">The sequence shown here is derived from an EMBL/GenBank/DDBJ whole genome shotgun (WGS) entry which is preliminary data.</text>
</comment>
<dbReference type="PANTHER" id="PTHR46825:SF9">
    <property type="entry name" value="BETA-LACTAMASE-RELATED DOMAIN-CONTAINING PROTEIN"/>
    <property type="match status" value="1"/>
</dbReference>
<evidence type="ECO:0000313" key="3">
    <source>
        <dbReference type="Proteomes" id="UP001242368"/>
    </source>
</evidence>
<organism evidence="2 3">
    <name type="scientific">Paenimyroides ceti</name>
    <dbReference type="NCBI Taxonomy" id="395087"/>
    <lineage>
        <taxon>Bacteria</taxon>
        <taxon>Pseudomonadati</taxon>
        <taxon>Bacteroidota</taxon>
        <taxon>Flavobacteriia</taxon>
        <taxon>Flavobacteriales</taxon>
        <taxon>Flavobacteriaceae</taxon>
        <taxon>Paenimyroides</taxon>
    </lineage>
</organism>
<reference evidence="3" key="1">
    <citation type="journal article" date="2019" name="Int. J. Syst. Evol. Microbiol.">
        <title>The Global Catalogue of Microorganisms (GCM) 10K type strain sequencing project: providing services to taxonomists for standard genome sequencing and annotation.</title>
        <authorList>
            <consortium name="The Broad Institute Genomics Platform"/>
            <consortium name="The Broad Institute Genome Sequencing Center for Infectious Disease"/>
            <person name="Wu L."/>
            <person name="Ma J."/>
        </authorList>
    </citation>
    <scope>NUCLEOTIDE SEQUENCE [LARGE SCALE GENOMIC DNA]</scope>
    <source>
        <strain evidence="3">CECT 7184</strain>
    </source>
</reference>
<dbReference type="SUPFAM" id="SSF56601">
    <property type="entry name" value="beta-lactamase/transpeptidase-like"/>
    <property type="match status" value="1"/>
</dbReference>